<dbReference type="SUPFAM" id="SSF46785">
    <property type="entry name" value="Winged helix' DNA-binding domain"/>
    <property type="match status" value="1"/>
</dbReference>
<keyword evidence="1" id="KW-0805">Transcription regulation</keyword>
<dbReference type="PROSITE" id="PS50995">
    <property type="entry name" value="HTH_MARR_2"/>
    <property type="match status" value="1"/>
</dbReference>
<dbReference type="AlphaFoldDB" id="A0A5B7WS62"/>
<dbReference type="SMART" id="SM00347">
    <property type="entry name" value="HTH_MARR"/>
    <property type="match status" value="1"/>
</dbReference>
<dbReference type="Proteomes" id="UP000307000">
    <property type="component" value="Chromosome"/>
</dbReference>
<dbReference type="InterPro" id="IPR000835">
    <property type="entry name" value="HTH_MarR-typ"/>
</dbReference>
<dbReference type="PANTHER" id="PTHR33164:SF43">
    <property type="entry name" value="HTH-TYPE TRANSCRIPTIONAL REPRESSOR YETL"/>
    <property type="match status" value="1"/>
</dbReference>
<dbReference type="PRINTS" id="PR00598">
    <property type="entry name" value="HTHMARR"/>
</dbReference>
<evidence type="ECO:0000256" key="2">
    <source>
        <dbReference type="ARBA" id="ARBA00023125"/>
    </source>
</evidence>
<dbReference type="PANTHER" id="PTHR33164">
    <property type="entry name" value="TRANSCRIPTIONAL REGULATOR, MARR FAMILY"/>
    <property type="match status" value="1"/>
</dbReference>
<dbReference type="EMBL" id="CP034412">
    <property type="protein sequence ID" value="QCY46868.1"/>
    <property type="molecule type" value="Genomic_DNA"/>
</dbReference>
<dbReference type="GO" id="GO:0003700">
    <property type="term" value="F:DNA-binding transcription factor activity"/>
    <property type="evidence" value="ECO:0007669"/>
    <property type="project" value="InterPro"/>
</dbReference>
<evidence type="ECO:0000256" key="1">
    <source>
        <dbReference type="ARBA" id="ARBA00023015"/>
    </source>
</evidence>
<dbReference type="InterPro" id="IPR036390">
    <property type="entry name" value="WH_DNA-bd_sf"/>
</dbReference>
<proteinExistence type="predicted"/>
<organism evidence="5 6">
    <name type="scientific">Glutamicibacter creatinolyticus</name>
    <dbReference type="NCBI Taxonomy" id="162496"/>
    <lineage>
        <taxon>Bacteria</taxon>
        <taxon>Bacillati</taxon>
        <taxon>Actinomycetota</taxon>
        <taxon>Actinomycetes</taxon>
        <taxon>Micrococcales</taxon>
        <taxon>Micrococcaceae</taxon>
        <taxon>Glutamicibacter</taxon>
    </lineage>
</organism>
<reference evidence="5 6" key="1">
    <citation type="submission" date="2018-12" db="EMBL/GenBank/DDBJ databases">
        <title>Complete Genome Sequence of Glutamicibacter creatinolyticus strain LGCM259,isolated from an abscess of a 12-year-old mare in Italy.</title>
        <authorList>
            <person name="Santos R.G."/>
            <person name="Silva A.L."/>
            <person name="Seyffert N."/>
            <person name="Castro T.L.P."/>
            <person name="Attili A.R."/>
            <person name="Rifici C."/>
            <person name="Mazzullo G."/>
            <person name="Brenig B."/>
            <person name="Venanzi F."/>
            <person name="Azevedo V."/>
        </authorList>
    </citation>
    <scope>NUCLEOTIDE SEQUENCE [LARGE SCALE GENOMIC DNA]</scope>
    <source>
        <strain evidence="5 6">LGCM 259</strain>
    </source>
</reference>
<accession>A0A5B7WS62</accession>
<evidence type="ECO:0000256" key="3">
    <source>
        <dbReference type="ARBA" id="ARBA00023163"/>
    </source>
</evidence>
<dbReference type="RefSeq" id="WP_246049796.1">
    <property type="nucleotide sequence ID" value="NZ_CP034412.1"/>
</dbReference>
<dbReference type="KEGG" id="gcr:GcLGCM259_1124"/>
<protein>
    <submittedName>
        <fullName evidence="5">Transcriptional regulator</fullName>
    </submittedName>
</protein>
<sequence length="160" mass="18344">MTHSEQMVAGEATTAPAPLKNTVEAWEALFRTQVAVMRHLISMPEFNRFSVREYDVLFNLRNCPEGKARLVDLNKFLLISQPSLSRMIVRLEERGLISRSPDPTDQRAMILSLTEKGLEVQRDIGREHVKHLHELMGHALSEEEFDQLKHLSMKLRAGID</sequence>
<dbReference type="InterPro" id="IPR039422">
    <property type="entry name" value="MarR/SlyA-like"/>
</dbReference>
<dbReference type="InterPro" id="IPR023187">
    <property type="entry name" value="Tscrpt_reg_MarR-type_CS"/>
</dbReference>
<dbReference type="Gene3D" id="1.10.10.10">
    <property type="entry name" value="Winged helix-like DNA-binding domain superfamily/Winged helix DNA-binding domain"/>
    <property type="match status" value="1"/>
</dbReference>
<evidence type="ECO:0000313" key="5">
    <source>
        <dbReference type="EMBL" id="QCY46868.1"/>
    </source>
</evidence>
<dbReference type="InterPro" id="IPR036388">
    <property type="entry name" value="WH-like_DNA-bd_sf"/>
</dbReference>
<feature type="domain" description="HTH marR-type" evidence="4">
    <location>
        <begin position="22"/>
        <end position="157"/>
    </location>
</feature>
<dbReference type="Pfam" id="PF01047">
    <property type="entry name" value="MarR"/>
    <property type="match status" value="1"/>
</dbReference>
<keyword evidence="2" id="KW-0238">DNA-binding</keyword>
<gene>
    <name evidence="5" type="ORF">GcLGCM259_1124</name>
</gene>
<evidence type="ECO:0000313" key="6">
    <source>
        <dbReference type="Proteomes" id="UP000307000"/>
    </source>
</evidence>
<keyword evidence="6" id="KW-1185">Reference proteome</keyword>
<name>A0A5B7WS62_9MICC</name>
<keyword evidence="3" id="KW-0804">Transcription</keyword>
<dbReference type="GO" id="GO:0006950">
    <property type="term" value="P:response to stress"/>
    <property type="evidence" value="ECO:0007669"/>
    <property type="project" value="TreeGrafter"/>
</dbReference>
<dbReference type="PROSITE" id="PS01117">
    <property type="entry name" value="HTH_MARR_1"/>
    <property type="match status" value="1"/>
</dbReference>
<evidence type="ECO:0000259" key="4">
    <source>
        <dbReference type="PROSITE" id="PS50995"/>
    </source>
</evidence>
<dbReference type="GO" id="GO:0003677">
    <property type="term" value="F:DNA binding"/>
    <property type="evidence" value="ECO:0007669"/>
    <property type="project" value="UniProtKB-KW"/>
</dbReference>